<comment type="cofactor">
    <cofactor evidence="15 17">
        <name>heme b</name>
        <dbReference type="ChEBI" id="CHEBI:60344"/>
    </cofactor>
    <text evidence="15 17">Binds 1 heme b (iron(II)-protoporphyrin IX) group per subunit.</text>
</comment>
<evidence type="ECO:0000313" key="19">
    <source>
        <dbReference type="EMBL" id="KCW87655.1"/>
    </source>
</evidence>
<dbReference type="GO" id="GO:0004601">
    <property type="term" value="F:peroxidase activity"/>
    <property type="evidence" value="ECO:0000318"/>
    <property type="project" value="GO_Central"/>
</dbReference>
<evidence type="ECO:0000256" key="2">
    <source>
        <dbReference type="ARBA" id="ARBA00002322"/>
    </source>
</evidence>
<feature type="binding site" evidence="15">
    <location>
        <position position="78"/>
    </location>
    <ligand>
        <name>Ca(2+)</name>
        <dbReference type="ChEBI" id="CHEBI:29108"/>
        <label>1</label>
    </ligand>
</feature>
<name>A0A059DBP2_EUCGR</name>
<keyword evidence="10 15" id="KW-0106">Calcium</keyword>
<dbReference type="GO" id="GO:0046872">
    <property type="term" value="F:metal ion binding"/>
    <property type="evidence" value="ECO:0007669"/>
    <property type="project" value="UniProtKB-UniRule"/>
</dbReference>
<evidence type="ECO:0000256" key="3">
    <source>
        <dbReference type="ARBA" id="ARBA00006873"/>
    </source>
</evidence>
<dbReference type="EC" id="1.11.1.7" evidence="4 17"/>
<feature type="binding site" description="axial binding residue" evidence="15">
    <location>
        <position position="200"/>
    </location>
    <ligand>
        <name>heme b</name>
        <dbReference type="ChEBI" id="CHEBI:60344"/>
    </ligand>
    <ligandPart>
        <name>Fe</name>
        <dbReference type="ChEBI" id="CHEBI:18248"/>
    </ligandPart>
</feature>
<feature type="binding site" evidence="15">
    <location>
        <position position="83"/>
    </location>
    <ligand>
        <name>Ca(2+)</name>
        <dbReference type="ChEBI" id="CHEBI:29108"/>
        <label>1</label>
    </ligand>
</feature>
<feature type="binding site" evidence="15">
    <location>
        <position position="252"/>
    </location>
    <ligand>
        <name>Ca(2+)</name>
        <dbReference type="ChEBI" id="CHEBI:29108"/>
        <label>2</label>
    </ligand>
</feature>
<dbReference type="AlphaFoldDB" id="A0A059DBP2"/>
<dbReference type="InParanoid" id="A0A059DBP2"/>
<dbReference type="STRING" id="71139.A0A059DBP2"/>
<dbReference type="GO" id="GO:0006950">
    <property type="term" value="P:response to stress"/>
    <property type="evidence" value="ECO:0000318"/>
    <property type="project" value="GO_Central"/>
</dbReference>
<keyword evidence="5 17" id="KW-0964">Secreted</keyword>
<feature type="signal peptide" evidence="17">
    <location>
        <begin position="1"/>
        <end position="22"/>
    </location>
</feature>
<dbReference type="CDD" id="cd00693">
    <property type="entry name" value="secretory_peroxidase"/>
    <property type="match status" value="1"/>
</dbReference>
<feature type="domain" description="Plant heme peroxidase family profile" evidence="18">
    <location>
        <begin position="36"/>
        <end position="332"/>
    </location>
</feature>
<protein>
    <recommendedName>
        <fullName evidence="4 17">Peroxidase</fullName>
        <ecNumber evidence="4 17">1.11.1.7</ecNumber>
    </recommendedName>
</protein>
<comment type="cofactor">
    <cofactor evidence="15 17">
        <name>Ca(2+)</name>
        <dbReference type="ChEBI" id="CHEBI:29108"/>
    </cofactor>
    <text evidence="15 17">Binds 2 calcium ions per subunit.</text>
</comment>
<feature type="disulfide bond" evidence="16">
    <location>
        <begin position="130"/>
        <end position="328"/>
    </location>
</feature>
<comment type="similarity">
    <text evidence="3">Belongs to the peroxidase family. Ascorbate peroxidase subfamily.</text>
</comment>
<comment type="function">
    <text evidence="2">Removal of H(2)O(2), oxidation of toxic reductants, biosynthesis and degradation of lignin, suberization, auxin catabolism, response to environmental stresses such as wounding, pathogen attack and oxidative stress. These functions might be dependent on each isozyme/isoform in each plant tissue.</text>
</comment>
<evidence type="ECO:0000256" key="6">
    <source>
        <dbReference type="ARBA" id="ARBA00022559"/>
    </source>
</evidence>
<keyword evidence="6 17" id="KW-0575">Peroxidase</keyword>
<feature type="disulfide bond" evidence="16">
    <location>
        <begin position="79"/>
        <end position="84"/>
    </location>
</feature>
<keyword evidence="12 15" id="KW-0408">Iron</keyword>
<evidence type="ECO:0000256" key="9">
    <source>
        <dbReference type="ARBA" id="ARBA00022729"/>
    </source>
</evidence>
<dbReference type="InterPro" id="IPR000823">
    <property type="entry name" value="Peroxidase_pln"/>
</dbReference>
<keyword evidence="8 15" id="KW-0479">Metal-binding</keyword>
<feature type="binding site" evidence="15">
    <location>
        <position position="85"/>
    </location>
    <ligand>
        <name>Ca(2+)</name>
        <dbReference type="ChEBI" id="CHEBI:29108"/>
        <label>1</label>
    </ligand>
</feature>
<comment type="subcellular location">
    <subcellularLocation>
        <location evidence="17">Secreted</location>
    </subcellularLocation>
</comment>
<feature type="disulfide bond" evidence="16">
    <location>
        <begin position="46"/>
        <end position="124"/>
    </location>
</feature>
<evidence type="ECO:0000256" key="13">
    <source>
        <dbReference type="ARBA" id="ARBA00023157"/>
    </source>
</evidence>
<feature type="binding site" evidence="15">
    <location>
        <position position="96"/>
    </location>
    <ligand>
        <name>Ca(2+)</name>
        <dbReference type="ChEBI" id="CHEBI:29108"/>
        <label>1</label>
    </ligand>
</feature>
<accession>A0A059DBP2</accession>
<evidence type="ECO:0000256" key="5">
    <source>
        <dbReference type="ARBA" id="ARBA00022525"/>
    </source>
</evidence>
<dbReference type="GO" id="GO:0009505">
    <property type="term" value="C:plant-type cell wall"/>
    <property type="evidence" value="ECO:0000318"/>
    <property type="project" value="GO_Central"/>
</dbReference>
<dbReference type="FunFam" id="1.10.420.10:FF:000007">
    <property type="entry name" value="Peroxidase"/>
    <property type="match status" value="1"/>
</dbReference>
<dbReference type="PROSITE" id="PS50873">
    <property type="entry name" value="PEROXIDASE_4"/>
    <property type="match status" value="1"/>
</dbReference>
<comment type="similarity">
    <text evidence="17">Belongs to the peroxidase family. Classical plant (class III) peroxidase subfamily.</text>
</comment>
<dbReference type="PANTHER" id="PTHR31517">
    <property type="match status" value="1"/>
</dbReference>
<dbReference type="GO" id="GO:0020037">
    <property type="term" value="F:heme binding"/>
    <property type="evidence" value="ECO:0007669"/>
    <property type="project" value="UniProtKB-UniRule"/>
</dbReference>
<keyword evidence="13 16" id="KW-1015">Disulfide bond</keyword>
<dbReference type="Gene3D" id="1.10.520.10">
    <property type="match status" value="1"/>
</dbReference>
<evidence type="ECO:0000256" key="7">
    <source>
        <dbReference type="ARBA" id="ARBA00022617"/>
    </source>
</evidence>
<dbReference type="PROSITE" id="PS51257">
    <property type="entry name" value="PROKAR_LIPOPROTEIN"/>
    <property type="match status" value="1"/>
</dbReference>
<dbReference type="InterPro" id="IPR033905">
    <property type="entry name" value="Secretory_peroxidase"/>
</dbReference>
<dbReference type="PRINTS" id="PR00458">
    <property type="entry name" value="PEROXIDASE"/>
</dbReference>
<keyword evidence="14 17" id="KW-0376">Hydrogen peroxide</keyword>
<dbReference type="GO" id="GO:0140825">
    <property type="term" value="F:lactoperoxidase activity"/>
    <property type="evidence" value="ECO:0007669"/>
    <property type="project" value="UniProtKB-EC"/>
</dbReference>
<dbReference type="Pfam" id="PF00141">
    <property type="entry name" value="peroxidase"/>
    <property type="match status" value="1"/>
</dbReference>
<evidence type="ECO:0000256" key="11">
    <source>
        <dbReference type="ARBA" id="ARBA00023002"/>
    </source>
</evidence>
<dbReference type="PRINTS" id="PR00461">
    <property type="entry name" value="PLPEROXIDASE"/>
</dbReference>
<evidence type="ECO:0000256" key="15">
    <source>
        <dbReference type="PIRSR" id="PIRSR600823-3"/>
    </source>
</evidence>
<feature type="binding site" evidence="15">
    <location>
        <position position="87"/>
    </location>
    <ligand>
        <name>Ca(2+)</name>
        <dbReference type="ChEBI" id="CHEBI:29108"/>
        <label>1</label>
    </ligand>
</feature>
<evidence type="ECO:0000256" key="14">
    <source>
        <dbReference type="ARBA" id="ARBA00023324"/>
    </source>
</evidence>
<feature type="chain" id="PRO_5005102244" description="Peroxidase" evidence="17">
    <location>
        <begin position="23"/>
        <end position="334"/>
    </location>
</feature>
<keyword evidence="9 17" id="KW-0732">Signal</keyword>
<dbReference type="GO" id="GO:0042744">
    <property type="term" value="P:hydrogen peroxide catabolic process"/>
    <property type="evidence" value="ECO:0007669"/>
    <property type="project" value="UniProtKB-KW"/>
</dbReference>
<evidence type="ECO:0000256" key="8">
    <source>
        <dbReference type="ARBA" id="ARBA00022723"/>
    </source>
</evidence>
<organism evidence="19">
    <name type="scientific">Eucalyptus grandis</name>
    <name type="common">Flooded gum</name>
    <dbReference type="NCBI Taxonomy" id="71139"/>
    <lineage>
        <taxon>Eukaryota</taxon>
        <taxon>Viridiplantae</taxon>
        <taxon>Streptophyta</taxon>
        <taxon>Embryophyta</taxon>
        <taxon>Tracheophyta</taxon>
        <taxon>Spermatophyta</taxon>
        <taxon>Magnoliopsida</taxon>
        <taxon>eudicotyledons</taxon>
        <taxon>Gunneridae</taxon>
        <taxon>Pentapetalae</taxon>
        <taxon>rosids</taxon>
        <taxon>malvids</taxon>
        <taxon>Myrtales</taxon>
        <taxon>Myrtaceae</taxon>
        <taxon>Myrtoideae</taxon>
        <taxon>Eucalypteae</taxon>
        <taxon>Eucalyptus</taxon>
    </lineage>
</organism>
<evidence type="ECO:0000256" key="12">
    <source>
        <dbReference type="ARBA" id="ARBA00023004"/>
    </source>
</evidence>
<proteinExistence type="inferred from homology"/>
<dbReference type="SUPFAM" id="SSF48113">
    <property type="entry name" value="Heme-dependent peroxidases"/>
    <property type="match status" value="1"/>
</dbReference>
<evidence type="ECO:0000256" key="1">
    <source>
        <dbReference type="ARBA" id="ARBA00000189"/>
    </source>
</evidence>
<evidence type="ECO:0000259" key="18">
    <source>
        <dbReference type="PROSITE" id="PS50873"/>
    </source>
</evidence>
<dbReference type="Gramene" id="KCW87655">
    <property type="protein sequence ID" value="KCW87655"/>
    <property type="gene ID" value="EUGRSUZ_A00042"/>
</dbReference>
<dbReference type="GO" id="GO:0005576">
    <property type="term" value="C:extracellular region"/>
    <property type="evidence" value="ECO:0007669"/>
    <property type="project" value="UniProtKB-SubCell"/>
</dbReference>
<dbReference type="InterPro" id="IPR019793">
    <property type="entry name" value="Peroxidases_heam-ligand_BS"/>
</dbReference>
<evidence type="ECO:0000256" key="10">
    <source>
        <dbReference type="ARBA" id="ARBA00022837"/>
    </source>
</evidence>
<evidence type="ECO:0000256" key="16">
    <source>
        <dbReference type="PIRSR" id="PIRSR600823-5"/>
    </source>
</evidence>
<dbReference type="GO" id="GO:0006979">
    <property type="term" value="P:response to oxidative stress"/>
    <property type="evidence" value="ECO:0007669"/>
    <property type="project" value="UniProtKB-UniRule"/>
</dbReference>
<dbReference type="PANTHER" id="PTHR31517:SF59">
    <property type="entry name" value="PEROXIDASE"/>
    <property type="match status" value="1"/>
</dbReference>
<dbReference type="eggNOG" id="ENOG502QRTQ">
    <property type="taxonomic scope" value="Eukaryota"/>
</dbReference>
<feature type="binding site" evidence="15">
    <location>
        <position position="201"/>
    </location>
    <ligand>
        <name>Ca(2+)</name>
        <dbReference type="ChEBI" id="CHEBI:29108"/>
        <label>2</label>
    </ligand>
</feature>
<gene>
    <name evidence="19" type="ORF">EUGRSUZ_A00042</name>
</gene>
<sequence>MRASMWWQLLLSALALVSSCAAWRFEAEATIELPPPLQWHFYQNSCPDVERYVRDQVEFYWKQDSTLAVKLIQLLYTDCFIKGCDASILLDGPDTEKTAPQNAPILGFPLEVIDKVKEVLEQHCPGVVSCADIINLAARDAVVLAGGVSYPVPTGRRDGNSSSAKLVDIAVHATPWEKVIHYFEVRGMNVFDVTTLLGGHTLGRTRCKFIAERLYDFNNTGKPDQSMDPSFLAELRVQCPPNSTNSVYLNPDSGSSNRFGKTFYSRVLNHRAVLSIDQQIADREESLQIARRYDANFEDFLKMFGYAMTKLGNTWLLPGDQGEIRKNCRVVNRK</sequence>
<dbReference type="PROSITE" id="PS00435">
    <property type="entry name" value="PEROXIDASE_1"/>
    <property type="match status" value="1"/>
</dbReference>
<reference evidence="19" key="1">
    <citation type="submission" date="2013-07" db="EMBL/GenBank/DDBJ databases">
        <title>The genome of Eucalyptus grandis.</title>
        <authorList>
            <person name="Schmutz J."/>
            <person name="Hayes R."/>
            <person name="Myburg A."/>
            <person name="Tuskan G."/>
            <person name="Grattapaglia D."/>
            <person name="Rokhsar D.S."/>
        </authorList>
    </citation>
    <scope>NUCLEOTIDE SEQUENCE</scope>
    <source>
        <tissue evidence="19">Leaf extractions</tissue>
    </source>
</reference>
<dbReference type="InterPro" id="IPR002016">
    <property type="entry name" value="Haem_peroxidase"/>
</dbReference>
<evidence type="ECO:0000256" key="4">
    <source>
        <dbReference type="ARBA" id="ARBA00012313"/>
    </source>
</evidence>
<comment type="catalytic activity">
    <reaction evidence="1 17">
        <text>2 a phenolic donor + H2O2 = 2 a phenolic radical donor + 2 H2O</text>
        <dbReference type="Rhea" id="RHEA:56136"/>
        <dbReference type="ChEBI" id="CHEBI:15377"/>
        <dbReference type="ChEBI" id="CHEBI:16240"/>
        <dbReference type="ChEBI" id="CHEBI:139520"/>
        <dbReference type="ChEBI" id="CHEBI:139521"/>
        <dbReference type="EC" id="1.11.1.7"/>
    </reaction>
</comment>
<evidence type="ECO:0000256" key="17">
    <source>
        <dbReference type="RuleBase" id="RU362060"/>
    </source>
</evidence>
<dbReference type="Gene3D" id="1.10.420.10">
    <property type="entry name" value="Peroxidase, domain 2"/>
    <property type="match status" value="1"/>
</dbReference>
<dbReference type="EMBL" id="KK198753">
    <property type="protein sequence ID" value="KCW87655.1"/>
    <property type="molecule type" value="Genomic_DNA"/>
</dbReference>
<keyword evidence="7 17" id="KW-0349">Heme</keyword>
<keyword evidence="11 17" id="KW-0560">Oxidoreductase</keyword>
<feature type="disulfide bond" evidence="16">
    <location>
        <begin position="207"/>
        <end position="239"/>
    </location>
</feature>
<dbReference type="InterPro" id="IPR010255">
    <property type="entry name" value="Haem_peroxidase_sf"/>
</dbReference>